<dbReference type="EMBL" id="LDJX01000004">
    <property type="protein sequence ID" value="KPM31676.1"/>
    <property type="molecule type" value="Genomic_DNA"/>
</dbReference>
<evidence type="ECO:0000313" key="3">
    <source>
        <dbReference type="EMBL" id="KPM31676.1"/>
    </source>
</evidence>
<dbReference type="Pfam" id="PF18935">
    <property type="entry name" value="DUF5683"/>
    <property type="match status" value="1"/>
</dbReference>
<feature type="domain" description="DUF5683" evidence="2">
    <location>
        <begin position="62"/>
        <end position="217"/>
    </location>
</feature>
<dbReference type="STRING" id="1300341.I595_2171"/>
<name>A0A0N8H3W1_9FLAO</name>
<sequence>MIKNRTLLLLLLACCHLALSQETEAPATTAPKEQALDSVQQDLEGKGISFEDISNKSIEINPLAPSKAAFYSAILPGLGQIYNKRYWKAPIVWGAIGIGIATYASNAKSYNDFRDAFKRRRVGFTDDQFFDIGGDGLGPDLSLAALQDAQEAAQRNRDLALVVTIGLYALNVIDANVDAHLKQYNVDDRLGLDIKPYLDFNPIDATPNYGLALLIEF</sequence>
<keyword evidence="1" id="KW-0732">Signal</keyword>
<accession>A0A0N8H3W1</accession>
<evidence type="ECO:0000259" key="2">
    <source>
        <dbReference type="Pfam" id="PF18935"/>
    </source>
</evidence>
<comment type="caution">
    <text evidence="3">The sequence shown here is derived from an EMBL/GenBank/DDBJ whole genome shotgun (WGS) entry which is preliminary data.</text>
</comment>
<reference evidence="3 4" key="1">
    <citation type="submission" date="2015-09" db="EMBL/GenBank/DDBJ databases">
        <title>Genome sequence of the marine flavobacterium Croceitalea dokdonensis DOKDO 023 that contains proton- and sodium-pumping rhodopsins.</title>
        <authorList>
            <person name="Kwon S.-K."/>
            <person name="Lee H.K."/>
            <person name="Kwak M.-J."/>
            <person name="Kim J.F."/>
        </authorList>
    </citation>
    <scope>NUCLEOTIDE SEQUENCE [LARGE SCALE GENOMIC DNA]</scope>
    <source>
        <strain evidence="3 4">DOKDO 023</strain>
    </source>
</reference>
<keyword evidence="4" id="KW-1185">Reference proteome</keyword>
<proteinExistence type="predicted"/>
<protein>
    <recommendedName>
        <fullName evidence="2">DUF5683 domain-containing protein</fullName>
    </recommendedName>
</protein>
<evidence type="ECO:0000256" key="1">
    <source>
        <dbReference type="SAM" id="SignalP"/>
    </source>
</evidence>
<dbReference type="RefSeq" id="WP_054559262.1">
    <property type="nucleotide sequence ID" value="NZ_LDJX01000004.1"/>
</dbReference>
<feature type="signal peptide" evidence="1">
    <location>
        <begin position="1"/>
        <end position="20"/>
    </location>
</feature>
<dbReference type="Proteomes" id="UP000050280">
    <property type="component" value="Unassembled WGS sequence"/>
</dbReference>
<dbReference type="AlphaFoldDB" id="A0A0N8H3W1"/>
<dbReference type="PATRIC" id="fig|1300341.3.peg.2345"/>
<dbReference type="InterPro" id="IPR043738">
    <property type="entry name" value="DUF5683"/>
</dbReference>
<evidence type="ECO:0000313" key="4">
    <source>
        <dbReference type="Proteomes" id="UP000050280"/>
    </source>
</evidence>
<feature type="chain" id="PRO_5006026097" description="DUF5683 domain-containing protein" evidence="1">
    <location>
        <begin position="21"/>
        <end position="217"/>
    </location>
</feature>
<gene>
    <name evidence="3" type="ORF">I595_2171</name>
</gene>
<organism evidence="3 4">
    <name type="scientific">Croceitalea dokdonensis DOKDO 023</name>
    <dbReference type="NCBI Taxonomy" id="1300341"/>
    <lineage>
        <taxon>Bacteria</taxon>
        <taxon>Pseudomonadati</taxon>
        <taxon>Bacteroidota</taxon>
        <taxon>Flavobacteriia</taxon>
        <taxon>Flavobacteriales</taxon>
        <taxon>Flavobacteriaceae</taxon>
        <taxon>Croceitalea</taxon>
    </lineage>
</organism>